<dbReference type="Gene3D" id="1.20.1070.10">
    <property type="entry name" value="Rhodopsin 7-helix transmembrane proteins"/>
    <property type="match status" value="1"/>
</dbReference>
<gene>
    <name evidence="2" type="ORF">MNOR_LOCUS29474</name>
</gene>
<accession>A0AAV2RY53</accession>
<keyword evidence="1" id="KW-0472">Membrane</keyword>
<feature type="non-terminal residue" evidence="2">
    <location>
        <position position="1"/>
    </location>
</feature>
<organism evidence="2 3">
    <name type="scientific">Meganyctiphanes norvegica</name>
    <name type="common">Northern krill</name>
    <name type="synonym">Thysanopoda norvegica</name>
    <dbReference type="NCBI Taxonomy" id="48144"/>
    <lineage>
        <taxon>Eukaryota</taxon>
        <taxon>Metazoa</taxon>
        <taxon>Ecdysozoa</taxon>
        <taxon>Arthropoda</taxon>
        <taxon>Crustacea</taxon>
        <taxon>Multicrustacea</taxon>
        <taxon>Malacostraca</taxon>
        <taxon>Eumalacostraca</taxon>
        <taxon>Eucarida</taxon>
        <taxon>Euphausiacea</taxon>
        <taxon>Euphausiidae</taxon>
        <taxon>Meganyctiphanes</taxon>
    </lineage>
</organism>
<evidence type="ECO:0000256" key="1">
    <source>
        <dbReference type="SAM" id="Phobius"/>
    </source>
</evidence>
<protein>
    <submittedName>
        <fullName evidence="2">Uncharacterized protein</fullName>
    </submittedName>
</protein>
<dbReference type="AlphaFoldDB" id="A0AAV2RY53"/>
<reference evidence="2 3" key="1">
    <citation type="submission" date="2024-05" db="EMBL/GenBank/DDBJ databases">
        <authorList>
            <person name="Wallberg A."/>
        </authorList>
    </citation>
    <scope>NUCLEOTIDE SEQUENCE [LARGE SCALE GENOMIC DNA]</scope>
</reference>
<keyword evidence="3" id="KW-1185">Reference proteome</keyword>
<comment type="caution">
    <text evidence="2">The sequence shown here is derived from an EMBL/GenBank/DDBJ whole genome shotgun (WGS) entry which is preliminary data.</text>
</comment>
<feature type="transmembrane region" description="Helical" evidence="1">
    <location>
        <begin position="17"/>
        <end position="40"/>
    </location>
</feature>
<dbReference type="SUPFAM" id="SSF81321">
    <property type="entry name" value="Family A G protein-coupled receptor-like"/>
    <property type="match status" value="1"/>
</dbReference>
<name>A0AAV2RY53_MEGNR</name>
<dbReference type="Proteomes" id="UP001497623">
    <property type="component" value="Unassembled WGS sequence"/>
</dbReference>
<sequence length="117" mass="13810">VIRDRVPSVDHWPHMHYLWTAFHWLAMSHTCYHPIILGWMNKKFRDCFFQVAWSVWWCCGGGERPRRHNVPMAELNNSIRTCNTEKLNSSSKSLRVASTRVKYNCHVPEARRITTGV</sequence>
<evidence type="ECO:0000313" key="2">
    <source>
        <dbReference type="EMBL" id="CAL4144214.1"/>
    </source>
</evidence>
<keyword evidence="1" id="KW-0812">Transmembrane</keyword>
<dbReference type="EMBL" id="CAXKWB010034195">
    <property type="protein sequence ID" value="CAL4144214.1"/>
    <property type="molecule type" value="Genomic_DNA"/>
</dbReference>
<keyword evidence="1" id="KW-1133">Transmembrane helix</keyword>
<evidence type="ECO:0000313" key="3">
    <source>
        <dbReference type="Proteomes" id="UP001497623"/>
    </source>
</evidence>
<proteinExistence type="predicted"/>